<keyword evidence="2" id="KW-1185">Reference proteome</keyword>
<gene>
    <name evidence="1" type="ORF">GWK16_23870</name>
</gene>
<evidence type="ECO:0000313" key="1">
    <source>
        <dbReference type="EMBL" id="NMJ44306.1"/>
    </source>
</evidence>
<name>A0A848EK36_9PROT</name>
<reference evidence="1 2" key="1">
    <citation type="submission" date="2020-03" db="EMBL/GenBank/DDBJ databases">
        <authorList>
            <person name="Sun Q."/>
        </authorList>
    </citation>
    <scope>NUCLEOTIDE SEQUENCE [LARGE SCALE GENOMIC DNA]</scope>
    <source>
        <strain evidence="1 2">JC162</strain>
    </source>
</reference>
<dbReference type="Proteomes" id="UP000548582">
    <property type="component" value="Unassembled WGS sequence"/>
</dbReference>
<comment type="caution">
    <text evidence="1">The sequence shown here is derived from an EMBL/GenBank/DDBJ whole genome shotgun (WGS) entry which is preliminary data.</text>
</comment>
<dbReference type="AlphaFoldDB" id="A0A848EK36"/>
<dbReference type="RefSeq" id="WP_170056486.1">
    <property type="nucleotide sequence ID" value="NZ_JABBKX010000014.1"/>
</dbReference>
<proteinExistence type="predicted"/>
<organism evidence="1 2">
    <name type="scientific">Neoroseomonas marina</name>
    <dbReference type="NCBI Taxonomy" id="1232220"/>
    <lineage>
        <taxon>Bacteria</taxon>
        <taxon>Pseudomonadati</taxon>
        <taxon>Pseudomonadota</taxon>
        <taxon>Alphaproteobacteria</taxon>
        <taxon>Acetobacterales</taxon>
        <taxon>Acetobacteraceae</taxon>
        <taxon>Neoroseomonas</taxon>
    </lineage>
</organism>
<protein>
    <submittedName>
        <fullName evidence="1">Uncharacterized protein</fullName>
    </submittedName>
</protein>
<accession>A0A848EK36</accession>
<evidence type="ECO:0000313" key="2">
    <source>
        <dbReference type="Proteomes" id="UP000548582"/>
    </source>
</evidence>
<dbReference type="EMBL" id="JABBKX010000014">
    <property type="protein sequence ID" value="NMJ44306.1"/>
    <property type="molecule type" value="Genomic_DNA"/>
</dbReference>
<sequence length="67" mass="7598">MALASDGWWSRHPADHVAAARRWVRWRLLSDPHMTDAACDRFIASLDEDKRGDLVRRAVEGHSPAGF</sequence>